<dbReference type="GeneID" id="83208444"/>
<feature type="region of interest" description="Disordered" evidence="1">
    <location>
        <begin position="110"/>
        <end position="133"/>
    </location>
</feature>
<name>A0AAD8DGR3_9FUNG</name>
<feature type="signal peptide" evidence="2">
    <location>
        <begin position="1"/>
        <end position="24"/>
    </location>
</feature>
<feature type="region of interest" description="Disordered" evidence="1">
    <location>
        <begin position="24"/>
        <end position="93"/>
    </location>
</feature>
<dbReference type="EMBL" id="JARTCD010000003">
    <property type="protein sequence ID" value="KAJ8662849.1"/>
    <property type="molecule type" value="Genomic_DNA"/>
</dbReference>
<proteinExistence type="predicted"/>
<gene>
    <name evidence="3" type="ORF">O0I10_001025</name>
</gene>
<evidence type="ECO:0000313" key="3">
    <source>
        <dbReference type="EMBL" id="KAJ8662849.1"/>
    </source>
</evidence>
<evidence type="ECO:0000256" key="2">
    <source>
        <dbReference type="SAM" id="SignalP"/>
    </source>
</evidence>
<dbReference type="RefSeq" id="XP_058347762.1">
    <property type="nucleotide sequence ID" value="XM_058481124.1"/>
</dbReference>
<protein>
    <submittedName>
        <fullName evidence="3">Uncharacterized protein</fullName>
    </submittedName>
</protein>
<evidence type="ECO:0000256" key="1">
    <source>
        <dbReference type="SAM" id="MobiDB-lite"/>
    </source>
</evidence>
<feature type="compositionally biased region" description="Acidic residues" evidence="1">
    <location>
        <begin position="28"/>
        <end position="45"/>
    </location>
</feature>
<sequence>MQLSFKLSLYLLFLIGLITTKVMAGGSWDDDDDDDDDDYDDDDYDDWNKMPDAGKGGFPPTSSVGSMHPPNGPGAQPVPTYPPGGYYPPPSDGVGSTTTVTFTQLITETVTTTTHPSASNTDTTNPDNNDTSGSSSMFHVGAAQWISTTGVLVAAAFFSTQLI</sequence>
<organism evidence="3 4">
    <name type="scientific">Lichtheimia ornata</name>
    <dbReference type="NCBI Taxonomy" id="688661"/>
    <lineage>
        <taxon>Eukaryota</taxon>
        <taxon>Fungi</taxon>
        <taxon>Fungi incertae sedis</taxon>
        <taxon>Mucoromycota</taxon>
        <taxon>Mucoromycotina</taxon>
        <taxon>Mucoromycetes</taxon>
        <taxon>Mucorales</taxon>
        <taxon>Lichtheimiaceae</taxon>
        <taxon>Lichtheimia</taxon>
    </lineage>
</organism>
<keyword evidence="2" id="KW-0732">Signal</keyword>
<dbReference type="AlphaFoldDB" id="A0AAD8DGR3"/>
<keyword evidence="4" id="KW-1185">Reference proteome</keyword>
<evidence type="ECO:0000313" key="4">
    <source>
        <dbReference type="Proteomes" id="UP001234581"/>
    </source>
</evidence>
<feature type="chain" id="PRO_5042227007" evidence="2">
    <location>
        <begin position="25"/>
        <end position="163"/>
    </location>
</feature>
<accession>A0AAD8DGR3</accession>
<feature type="compositionally biased region" description="Pro residues" evidence="1">
    <location>
        <begin position="79"/>
        <end position="91"/>
    </location>
</feature>
<dbReference type="Proteomes" id="UP001234581">
    <property type="component" value="Unassembled WGS sequence"/>
</dbReference>
<reference evidence="3 4" key="1">
    <citation type="submission" date="2023-03" db="EMBL/GenBank/DDBJ databases">
        <title>Genome sequence of Lichtheimia ornata CBS 291.66.</title>
        <authorList>
            <person name="Mohabir J.T."/>
            <person name="Shea T.P."/>
            <person name="Kurbessoian T."/>
            <person name="Berby B."/>
            <person name="Fontaine J."/>
            <person name="Livny J."/>
            <person name="Gnirke A."/>
            <person name="Stajich J.E."/>
            <person name="Cuomo C.A."/>
        </authorList>
    </citation>
    <scope>NUCLEOTIDE SEQUENCE [LARGE SCALE GENOMIC DNA]</scope>
    <source>
        <strain evidence="3">CBS 291.66</strain>
    </source>
</reference>
<comment type="caution">
    <text evidence="3">The sequence shown here is derived from an EMBL/GenBank/DDBJ whole genome shotgun (WGS) entry which is preliminary data.</text>
</comment>